<dbReference type="PROSITE" id="PS51184">
    <property type="entry name" value="JMJC"/>
    <property type="match status" value="1"/>
</dbReference>
<evidence type="ECO:0000313" key="5">
    <source>
        <dbReference type="Proteomes" id="UP000187406"/>
    </source>
</evidence>
<dbReference type="GO" id="GO:0010468">
    <property type="term" value="P:regulation of gene expression"/>
    <property type="evidence" value="ECO:0007669"/>
    <property type="project" value="TreeGrafter"/>
</dbReference>
<accession>A0A1Q3B3Q0</accession>
<dbReference type="Gene3D" id="2.60.120.650">
    <property type="entry name" value="Cupin"/>
    <property type="match status" value="1"/>
</dbReference>
<reference evidence="5" key="1">
    <citation type="submission" date="2016-04" db="EMBL/GenBank/DDBJ databases">
        <title>Cephalotus genome sequencing.</title>
        <authorList>
            <person name="Fukushima K."/>
            <person name="Hasebe M."/>
            <person name="Fang X."/>
        </authorList>
    </citation>
    <scope>NUCLEOTIDE SEQUENCE [LARGE SCALE GENOMIC DNA]</scope>
    <source>
        <strain evidence="5">cv. St1</strain>
    </source>
</reference>
<dbReference type="PANTHER" id="PTHR10694">
    <property type="entry name" value="LYSINE-SPECIFIC DEMETHYLASE"/>
    <property type="match status" value="1"/>
</dbReference>
<dbReference type="STRING" id="3775.A0A1Q3B3Q0"/>
<feature type="region of interest" description="Disordered" evidence="1">
    <location>
        <begin position="250"/>
        <end position="288"/>
    </location>
</feature>
<evidence type="ECO:0000313" key="4">
    <source>
        <dbReference type="EMBL" id="GAV62514.1"/>
    </source>
</evidence>
<dbReference type="PROSITE" id="PS51183">
    <property type="entry name" value="JMJN"/>
    <property type="match status" value="1"/>
</dbReference>
<dbReference type="PANTHER" id="PTHR10694:SF45">
    <property type="entry name" value="LYSINE-SPECIFIC DEMETHYLASE ELF6"/>
    <property type="match status" value="1"/>
</dbReference>
<feature type="compositionally biased region" description="Polar residues" evidence="1">
    <location>
        <begin position="274"/>
        <end position="283"/>
    </location>
</feature>
<evidence type="ECO:0000259" key="3">
    <source>
        <dbReference type="PROSITE" id="PS51184"/>
    </source>
</evidence>
<dbReference type="FunCoup" id="A0A1Q3B3Q0">
    <property type="interactions" value="1762"/>
</dbReference>
<dbReference type="SUPFAM" id="SSF51197">
    <property type="entry name" value="Clavaminate synthase-like"/>
    <property type="match status" value="1"/>
</dbReference>
<name>A0A1Q3B3Q0_CEPFO</name>
<dbReference type="SMART" id="SM00558">
    <property type="entry name" value="JmjC"/>
    <property type="match status" value="1"/>
</dbReference>
<dbReference type="Pfam" id="PF02375">
    <property type="entry name" value="JmjN"/>
    <property type="match status" value="1"/>
</dbReference>
<sequence>MGNVEIPKWLKGLPLAPEFRPTDTEFADPIAYISKIEKEASAFGICKIIPPLPKPSKKYVYYNLNKSLAKCPDLGSDANSLNVCSSSKTSCGDSGNDGEVRALFTTRHQELGQSGKRVKGASDNTQLGVHKQVWQSGEIYTLEDFESKSKASARSLLGIIKEVSPLVIEALFWKAASEKPINVEYANDVPGSAFGEPDGQFRYLRRRRRRRSYRWFRESSVGKKNEMDCVRDNHVNENVGASVSKEQNICLGTPKSSDTSSTLSLDDTSRFSRQKSMNPSNDMEGTAGWKLSNSPWNLQVIARSPGSLTRFMPDDIPGVTSPMVYIGMLFSWFAWHVEDHELHSMNFLHTGSPKTWYSVPGEDAFAFEEVIRTDAYGGNIDRLVAALTLLGEKTTLLSPEIVVASGIPCCRLIQNPGEFVVTFPRAYHVGFSHGFNCGEAANFGTPQWLKVAKDAAVRRAAMNYLPMLSHQQLLYLLTMSFVLRVPRSLLPGARSSRLRDRQKEERELLVKKAFIEDVVNENSKLSLLLGKESTYHTVLWHPDLLPYPSRESQLPSVTSTIGTTTTANTTQCHSENNKNQNNLFDEMSLYMETLNDLYMDEDDLSCDFQIDSGTLACVACGILGFPFMAVIQPSQGAAKEFLPADRFLVRERLGVSESKNFNNFSELNGAVKGSISVDSLPVHDHPMLLNDLPLTSTQFKEWNTSSKFFRPRIFCLEHALQIEELLRLKGGAKILVICHSDYQKMKAHATAVADEIGLPFNYYEVALDSASQEDLNLIDLAIDDEDHDECGEDWTSELGINLRYCVKVRKNSPSVPVQHALTLNGLFSNRSPSSNLSDIKWQFRRPRSKSKLNYSSHCIPCENIEIKKDELVGRKLDCSIARKEEKLIQYYSRRKYKSKPNCSTGTGWVHGYHREDLPKEALAASSEDFDMHNRKLSEDNLCNIGRTESVSSKLGLSAFIGMSERLHEVQIIDSTKGMSLNSSHSQVACGFAAATVLVVSVAGPTENRSSEELNMESRACNLTTCYSSETQCKIEAAEVIRDTNNICCARGSNPPVIANVIFQMQREDQVVEDIHSKNMDSIPVSSERHKFMVDRDVLGNDISDIANPVSLQVANLPAKNSDEEMENAVVGTSHMEGEVSDCATSEMEVQQEIHAASMINDDKSVLCDDTSVTQPTPSSMEESCGGPAAENFFNDVPFEDEVQQEFKTTIGSHVEEPDKVRKEFKITSRCSEDFVGPNTHVTPVSRSETFKDLEKPCGAEDLLDEFQPQEIQISNGSKEELFSSSTAHVEVDQPTSVAVEECSDAPRETGADEHLYPGLTVDTEGQREESSENLEEPCAKENLQTELQLQEIQFSNGSKEATRMEAEQRTPVVVEKCSEVPRETGDDGDLCSSMTLDTKEQREESSKDLEELCVAEDLQTELRPVKIQISNGSKGEFVPSSTAPMEVDQLTVVTVECSVPRETGADADPCTSMTSDTELREIQNKSGTVAEEVSSFVTEMEENQNVPFSMEACSEVAKGTCARENLSGDLTRENEGQDKNQAPNSSGEEEHASSINTLIDHLIPAPIQEISKTQIEICATEENLQDCSDGCLSPDNKVLEHIESTMVDGGSNAGKKRKRKSEVEQITENNLNCNVFIRSPC</sequence>
<protein>
    <submittedName>
        <fullName evidence="4">JmjC domain-containing protein/JmjN domain-containing protein</fullName>
    </submittedName>
</protein>
<feature type="domain" description="JmjC" evidence="3">
    <location>
        <begin position="293"/>
        <end position="460"/>
    </location>
</feature>
<feature type="compositionally biased region" description="Low complexity" evidence="1">
    <location>
        <begin position="256"/>
        <end position="266"/>
    </location>
</feature>
<evidence type="ECO:0000256" key="1">
    <source>
        <dbReference type="SAM" id="MobiDB-lite"/>
    </source>
</evidence>
<feature type="region of interest" description="Disordered" evidence="1">
    <location>
        <begin position="1527"/>
        <end position="1552"/>
    </location>
</feature>
<feature type="region of interest" description="Disordered" evidence="1">
    <location>
        <begin position="555"/>
        <end position="579"/>
    </location>
</feature>
<dbReference type="EMBL" id="BDDD01000259">
    <property type="protein sequence ID" value="GAV62514.1"/>
    <property type="molecule type" value="Genomic_DNA"/>
</dbReference>
<dbReference type="InterPro" id="IPR003347">
    <property type="entry name" value="JmjC_dom"/>
</dbReference>
<dbReference type="InterPro" id="IPR003349">
    <property type="entry name" value="JmjN"/>
</dbReference>
<organism evidence="4 5">
    <name type="scientific">Cephalotus follicularis</name>
    <name type="common">Albany pitcher plant</name>
    <dbReference type="NCBI Taxonomy" id="3775"/>
    <lineage>
        <taxon>Eukaryota</taxon>
        <taxon>Viridiplantae</taxon>
        <taxon>Streptophyta</taxon>
        <taxon>Embryophyta</taxon>
        <taxon>Tracheophyta</taxon>
        <taxon>Spermatophyta</taxon>
        <taxon>Magnoliopsida</taxon>
        <taxon>eudicotyledons</taxon>
        <taxon>Gunneridae</taxon>
        <taxon>Pentapetalae</taxon>
        <taxon>rosids</taxon>
        <taxon>fabids</taxon>
        <taxon>Oxalidales</taxon>
        <taxon>Cephalotaceae</taxon>
        <taxon>Cephalotus</taxon>
    </lineage>
</organism>
<keyword evidence="5" id="KW-1185">Reference proteome</keyword>
<comment type="caution">
    <text evidence="4">The sequence shown here is derived from an EMBL/GenBank/DDBJ whole genome shotgun (WGS) entry which is preliminary data.</text>
</comment>
<gene>
    <name evidence="4" type="ORF">CFOL_v3_06037</name>
</gene>
<dbReference type="SMART" id="SM00545">
    <property type="entry name" value="JmjN"/>
    <property type="match status" value="1"/>
</dbReference>
<dbReference type="GO" id="GO:0000785">
    <property type="term" value="C:chromatin"/>
    <property type="evidence" value="ECO:0007669"/>
    <property type="project" value="TreeGrafter"/>
</dbReference>
<dbReference type="OrthoDB" id="9547406at2759"/>
<dbReference type="Pfam" id="PF02373">
    <property type="entry name" value="JmjC"/>
    <property type="match status" value="1"/>
</dbReference>
<feature type="compositionally biased region" description="Low complexity" evidence="1">
    <location>
        <begin position="558"/>
        <end position="570"/>
    </location>
</feature>
<dbReference type="InParanoid" id="A0A1Q3B3Q0"/>
<dbReference type="Proteomes" id="UP000187406">
    <property type="component" value="Unassembled WGS sequence"/>
</dbReference>
<dbReference type="GO" id="GO:0034647">
    <property type="term" value="F:histone H3K4me/H3K4me2/H3K4me3 demethylase activity"/>
    <property type="evidence" value="ECO:0007669"/>
    <property type="project" value="TreeGrafter"/>
</dbReference>
<dbReference type="GO" id="GO:0005634">
    <property type="term" value="C:nucleus"/>
    <property type="evidence" value="ECO:0007669"/>
    <property type="project" value="TreeGrafter"/>
</dbReference>
<feature type="domain" description="JmjN" evidence="2">
    <location>
        <begin position="16"/>
        <end position="57"/>
    </location>
</feature>
<proteinExistence type="predicted"/>
<evidence type="ECO:0000259" key="2">
    <source>
        <dbReference type="PROSITE" id="PS51183"/>
    </source>
</evidence>